<gene>
    <name evidence="8" type="ORF">EDB95_4670</name>
</gene>
<evidence type="ECO:0000313" key="9">
    <source>
        <dbReference type="Proteomes" id="UP000294498"/>
    </source>
</evidence>
<dbReference type="InterPro" id="IPR032808">
    <property type="entry name" value="DoxX"/>
</dbReference>
<feature type="transmembrane region" description="Helical" evidence="7">
    <location>
        <begin position="58"/>
        <end position="77"/>
    </location>
</feature>
<comment type="similarity">
    <text evidence="2">Belongs to the DoxX family.</text>
</comment>
<dbReference type="GO" id="GO:0005886">
    <property type="term" value="C:plasma membrane"/>
    <property type="evidence" value="ECO:0007669"/>
    <property type="project" value="UniProtKB-SubCell"/>
</dbReference>
<comment type="subcellular location">
    <subcellularLocation>
        <location evidence="1">Cell membrane</location>
        <topology evidence="1">Multi-pass membrane protein</topology>
    </subcellularLocation>
</comment>
<feature type="transmembrane region" description="Helical" evidence="7">
    <location>
        <begin position="84"/>
        <end position="104"/>
    </location>
</feature>
<comment type="caution">
    <text evidence="8">The sequence shown here is derived from an EMBL/GenBank/DDBJ whole genome shotgun (WGS) entry which is preliminary data.</text>
</comment>
<evidence type="ECO:0000256" key="6">
    <source>
        <dbReference type="ARBA" id="ARBA00023136"/>
    </source>
</evidence>
<evidence type="ECO:0000256" key="7">
    <source>
        <dbReference type="SAM" id="Phobius"/>
    </source>
</evidence>
<keyword evidence="3" id="KW-1003">Cell membrane</keyword>
<evidence type="ECO:0000256" key="2">
    <source>
        <dbReference type="ARBA" id="ARBA00006679"/>
    </source>
</evidence>
<dbReference type="PANTHER" id="PTHR33452:SF1">
    <property type="entry name" value="INNER MEMBRANE PROTEIN YPHA-RELATED"/>
    <property type="match status" value="1"/>
</dbReference>
<dbReference type="EMBL" id="SODV01000002">
    <property type="protein sequence ID" value="TDW96834.1"/>
    <property type="molecule type" value="Genomic_DNA"/>
</dbReference>
<keyword evidence="6 7" id="KW-0472">Membrane</keyword>
<dbReference type="AlphaFoldDB" id="A0A4R8DHU7"/>
<reference evidence="8 9" key="1">
    <citation type="submission" date="2019-03" db="EMBL/GenBank/DDBJ databases">
        <title>Genomic Encyclopedia of Type Strains, Phase IV (KMG-IV): sequencing the most valuable type-strain genomes for metagenomic binning, comparative biology and taxonomic classification.</title>
        <authorList>
            <person name="Goeker M."/>
        </authorList>
    </citation>
    <scope>NUCLEOTIDE SEQUENCE [LARGE SCALE GENOMIC DNA]</scope>
    <source>
        <strain evidence="8 9">DSM 100059</strain>
    </source>
</reference>
<evidence type="ECO:0000256" key="5">
    <source>
        <dbReference type="ARBA" id="ARBA00022989"/>
    </source>
</evidence>
<accession>A0A4R8DHU7</accession>
<keyword evidence="4 7" id="KW-0812">Transmembrane</keyword>
<keyword evidence="9" id="KW-1185">Reference proteome</keyword>
<dbReference type="InterPro" id="IPR051907">
    <property type="entry name" value="DoxX-like_oxidoreductase"/>
</dbReference>
<keyword evidence="5 7" id="KW-1133">Transmembrane helix</keyword>
<dbReference type="RefSeq" id="WP_133997978.1">
    <property type="nucleotide sequence ID" value="NZ_SODV01000002.1"/>
</dbReference>
<dbReference type="PANTHER" id="PTHR33452">
    <property type="entry name" value="OXIDOREDUCTASE CATD-RELATED"/>
    <property type="match status" value="1"/>
</dbReference>
<evidence type="ECO:0000256" key="1">
    <source>
        <dbReference type="ARBA" id="ARBA00004651"/>
    </source>
</evidence>
<protein>
    <submittedName>
        <fullName evidence="8">Putative oxidoreductase</fullName>
    </submittedName>
</protein>
<evidence type="ECO:0000313" key="8">
    <source>
        <dbReference type="EMBL" id="TDW96834.1"/>
    </source>
</evidence>
<sequence length="134" mass="14815">MKRSFRSNIPVRIDIALLLLRVWAGASLFVKHGLEKVTHFQDMAAHFPDPIHIGPRLSLIYALITDALCSILVAVGFATRLAAFLIVVNLGVVFGAMHQFSFMADHAELVYLYFGVFATLMITGAGRFSVDSYL</sequence>
<organism evidence="8 9">
    <name type="scientific">Dinghuibacter silviterrae</name>
    <dbReference type="NCBI Taxonomy" id="1539049"/>
    <lineage>
        <taxon>Bacteria</taxon>
        <taxon>Pseudomonadati</taxon>
        <taxon>Bacteroidota</taxon>
        <taxon>Chitinophagia</taxon>
        <taxon>Chitinophagales</taxon>
        <taxon>Chitinophagaceae</taxon>
        <taxon>Dinghuibacter</taxon>
    </lineage>
</organism>
<proteinExistence type="inferred from homology"/>
<dbReference type="Pfam" id="PF07681">
    <property type="entry name" value="DoxX"/>
    <property type="match status" value="1"/>
</dbReference>
<evidence type="ECO:0000256" key="4">
    <source>
        <dbReference type="ARBA" id="ARBA00022692"/>
    </source>
</evidence>
<evidence type="ECO:0000256" key="3">
    <source>
        <dbReference type="ARBA" id="ARBA00022475"/>
    </source>
</evidence>
<dbReference type="OrthoDB" id="9813193at2"/>
<dbReference type="Proteomes" id="UP000294498">
    <property type="component" value="Unassembled WGS sequence"/>
</dbReference>
<feature type="transmembrane region" description="Helical" evidence="7">
    <location>
        <begin position="110"/>
        <end position="130"/>
    </location>
</feature>
<name>A0A4R8DHU7_9BACT</name>